<dbReference type="GO" id="GO:0044550">
    <property type="term" value="P:secondary metabolite biosynthetic process"/>
    <property type="evidence" value="ECO:0007669"/>
    <property type="project" value="TreeGrafter"/>
</dbReference>
<protein>
    <submittedName>
        <fullName evidence="6">Beta-ketoacyl-ACP synthase 3</fullName>
        <ecNumber evidence="6">2.3.1.180</ecNumber>
    </submittedName>
</protein>
<accession>A0A4R4SJJ9</accession>
<sequence length="330" mass="33275">MTAGRPAAVLSGLGSWQPPTVVGNDVVAARLGVSEEWILQRTGVCTRRRVEPGTATVEMAVEAGTRALKSDGSGQVDAVLLATGTPDRLCPSSAPTLAARLGLCGVAALDVAGACSGFLYGLAVAGGLLAAGTFHRVLLVGADTMSSVVDPEDRTTAAIFGDAAGAVVLRAGDPGEPGALGPFVLGSDGDHGDLIHIAGGGALNRHGRVSLAMDGRSVFRHALHRMGGAVADAAELAGWSLHEVDRFAVHQANARISRALAADLGVDPARWISNIEHAGNTTAASVPLLLDHANRHGGLAPGQRVILAAFGAGLTWGGTSVTWPALAAGD</sequence>
<evidence type="ECO:0000256" key="2">
    <source>
        <dbReference type="ARBA" id="ARBA00022679"/>
    </source>
</evidence>
<dbReference type="Proteomes" id="UP000295345">
    <property type="component" value="Unassembled WGS sequence"/>
</dbReference>
<dbReference type="PANTHER" id="PTHR34069:SF2">
    <property type="entry name" value="BETA-KETOACYL-[ACYL-CARRIER-PROTEIN] SYNTHASE III"/>
    <property type="match status" value="1"/>
</dbReference>
<dbReference type="CDD" id="cd00830">
    <property type="entry name" value="KAS_III"/>
    <property type="match status" value="1"/>
</dbReference>
<dbReference type="GO" id="GO:0004315">
    <property type="term" value="F:3-oxoacyl-[acyl-carrier-protein] synthase activity"/>
    <property type="evidence" value="ECO:0007669"/>
    <property type="project" value="InterPro"/>
</dbReference>
<dbReference type="PANTHER" id="PTHR34069">
    <property type="entry name" value="3-OXOACYL-[ACYL-CARRIER-PROTEIN] SYNTHASE 3"/>
    <property type="match status" value="1"/>
</dbReference>
<feature type="domain" description="Beta-ketoacyl-[acyl-carrier-protein] synthase III N-terminal" evidence="5">
    <location>
        <begin position="109"/>
        <end position="189"/>
    </location>
</feature>
<dbReference type="Gene3D" id="3.40.47.10">
    <property type="match status" value="1"/>
</dbReference>
<comment type="caution">
    <text evidence="6">The sequence shown here is derived from an EMBL/GenBank/DDBJ whole genome shotgun (WGS) entry which is preliminary data.</text>
</comment>
<keyword evidence="2 6" id="KW-0808">Transferase</keyword>
<dbReference type="GO" id="GO:0006633">
    <property type="term" value="P:fatty acid biosynthetic process"/>
    <property type="evidence" value="ECO:0007669"/>
    <property type="project" value="InterPro"/>
</dbReference>
<dbReference type="GO" id="GO:0033818">
    <property type="term" value="F:beta-ketoacyl-acyl-carrier-protein synthase III activity"/>
    <property type="evidence" value="ECO:0007669"/>
    <property type="project" value="UniProtKB-EC"/>
</dbReference>
<proteinExistence type="predicted"/>
<name>A0A4R4SJJ9_9ACTN</name>
<keyword evidence="7" id="KW-1185">Reference proteome</keyword>
<keyword evidence="1" id="KW-0963">Cytoplasm</keyword>
<dbReference type="RefSeq" id="WP_132821896.1">
    <property type="nucleotide sequence ID" value="NZ_SMKI01000601.1"/>
</dbReference>
<evidence type="ECO:0000313" key="7">
    <source>
        <dbReference type="Proteomes" id="UP000295345"/>
    </source>
</evidence>
<organism evidence="6 7">
    <name type="scientific">Streptomyces hainanensis</name>
    <dbReference type="NCBI Taxonomy" id="402648"/>
    <lineage>
        <taxon>Bacteria</taxon>
        <taxon>Bacillati</taxon>
        <taxon>Actinomycetota</taxon>
        <taxon>Actinomycetes</taxon>
        <taxon>Kitasatosporales</taxon>
        <taxon>Streptomycetaceae</taxon>
        <taxon>Streptomyces</taxon>
    </lineage>
</organism>
<dbReference type="EC" id="2.3.1.180" evidence="6"/>
<evidence type="ECO:0000256" key="3">
    <source>
        <dbReference type="ARBA" id="ARBA00023315"/>
    </source>
</evidence>
<dbReference type="AlphaFoldDB" id="A0A4R4SJJ9"/>
<evidence type="ECO:0000259" key="5">
    <source>
        <dbReference type="Pfam" id="PF08545"/>
    </source>
</evidence>
<feature type="domain" description="Beta-ketoacyl-[acyl-carrier-protein] synthase III C-terminal" evidence="4">
    <location>
        <begin position="237"/>
        <end position="323"/>
    </location>
</feature>
<dbReference type="NCBIfam" id="NF006829">
    <property type="entry name" value="PRK09352.1"/>
    <property type="match status" value="1"/>
</dbReference>
<dbReference type="InterPro" id="IPR013751">
    <property type="entry name" value="ACP_syn_III_N"/>
</dbReference>
<keyword evidence="3 6" id="KW-0012">Acyltransferase</keyword>
<dbReference type="OrthoDB" id="9815506at2"/>
<dbReference type="Pfam" id="PF08541">
    <property type="entry name" value="ACP_syn_III_C"/>
    <property type="match status" value="1"/>
</dbReference>
<dbReference type="InterPro" id="IPR013747">
    <property type="entry name" value="ACP_syn_III_C"/>
</dbReference>
<evidence type="ECO:0000259" key="4">
    <source>
        <dbReference type="Pfam" id="PF08541"/>
    </source>
</evidence>
<dbReference type="EMBL" id="SMKI01000601">
    <property type="protein sequence ID" value="TDC62906.1"/>
    <property type="molecule type" value="Genomic_DNA"/>
</dbReference>
<dbReference type="SUPFAM" id="SSF53901">
    <property type="entry name" value="Thiolase-like"/>
    <property type="match status" value="1"/>
</dbReference>
<evidence type="ECO:0000256" key="1">
    <source>
        <dbReference type="ARBA" id="ARBA00022490"/>
    </source>
</evidence>
<dbReference type="Pfam" id="PF08545">
    <property type="entry name" value="ACP_syn_III"/>
    <property type="match status" value="1"/>
</dbReference>
<gene>
    <name evidence="6" type="ORF">E1283_33260</name>
</gene>
<evidence type="ECO:0000313" key="6">
    <source>
        <dbReference type="EMBL" id="TDC62906.1"/>
    </source>
</evidence>
<reference evidence="6 7" key="1">
    <citation type="submission" date="2019-03" db="EMBL/GenBank/DDBJ databases">
        <title>Draft genome sequences of novel Actinobacteria.</title>
        <authorList>
            <person name="Sahin N."/>
            <person name="Ay H."/>
            <person name="Saygin H."/>
        </authorList>
    </citation>
    <scope>NUCLEOTIDE SEQUENCE [LARGE SCALE GENOMIC DNA]</scope>
    <source>
        <strain evidence="6 7">DSM 41900</strain>
    </source>
</reference>
<dbReference type="InterPro" id="IPR016039">
    <property type="entry name" value="Thiolase-like"/>
</dbReference>